<dbReference type="InterPro" id="IPR044053">
    <property type="entry name" value="AsaB-like"/>
</dbReference>
<protein>
    <submittedName>
        <fullName evidence="3">Uncharacterized protein</fullName>
    </submittedName>
</protein>
<evidence type="ECO:0000256" key="2">
    <source>
        <dbReference type="SAM" id="MobiDB-lite"/>
    </source>
</evidence>
<keyword evidence="4" id="KW-1185">Reference proteome</keyword>
<proteinExistence type="inferred from homology"/>
<accession>A0ABQ6W0H1</accession>
<dbReference type="EMBL" id="ML735925">
    <property type="protein sequence ID" value="KAE8410637.1"/>
    <property type="molecule type" value="Genomic_DNA"/>
</dbReference>
<feature type="region of interest" description="Disordered" evidence="2">
    <location>
        <begin position="68"/>
        <end position="94"/>
    </location>
</feature>
<evidence type="ECO:0000256" key="1">
    <source>
        <dbReference type="ARBA" id="ARBA00023604"/>
    </source>
</evidence>
<organism evidence="3 4">
    <name type="scientific">Aspergillus pseudocaelatus</name>
    <dbReference type="NCBI Taxonomy" id="1825620"/>
    <lineage>
        <taxon>Eukaryota</taxon>
        <taxon>Fungi</taxon>
        <taxon>Dikarya</taxon>
        <taxon>Ascomycota</taxon>
        <taxon>Pezizomycotina</taxon>
        <taxon>Eurotiomycetes</taxon>
        <taxon>Eurotiomycetidae</taxon>
        <taxon>Eurotiales</taxon>
        <taxon>Aspergillaceae</taxon>
        <taxon>Aspergillus</taxon>
        <taxon>Aspergillus subgen. Circumdati</taxon>
    </lineage>
</organism>
<reference evidence="3 4" key="1">
    <citation type="submission" date="2019-04" db="EMBL/GenBank/DDBJ databases">
        <authorList>
            <consortium name="DOE Joint Genome Institute"/>
            <person name="Mondo S."/>
            <person name="Kjaerbolling I."/>
            <person name="Vesth T."/>
            <person name="Frisvad J.C."/>
            <person name="Nybo J.L."/>
            <person name="Theobald S."/>
            <person name="Kildgaard S."/>
            <person name="Isbrandt T."/>
            <person name="Kuo A."/>
            <person name="Sato A."/>
            <person name="Lyhne E.K."/>
            <person name="Kogle M.E."/>
            <person name="Wiebenga A."/>
            <person name="Kun R.S."/>
            <person name="Lubbers R.J."/>
            <person name="Makela M.R."/>
            <person name="Barry K."/>
            <person name="Chovatia M."/>
            <person name="Clum A."/>
            <person name="Daum C."/>
            <person name="Haridas S."/>
            <person name="He G."/>
            <person name="LaButti K."/>
            <person name="Lipzen A."/>
            <person name="Riley R."/>
            <person name="Salamov A."/>
            <person name="Simmons B.A."/>
            <person name="Magnuson J.K."/>
            <person name="Henrissat B."/>
            <person name="Mortensen U.H."/>
            <person name="Larsen T.O."/>
            <person name="Devries R.P."/>
            <person name="Grigoriev I.V."/>
            <person name="Machida M."/>
            <person name="Baker S.E."/>
            <person name="Andersen M.R."/>
            <person name="Cantor M.N."/>
            <person name="Hua S.X."/>
        </authorList>
    </citation>
    <scope>NUCLEOTIDE SEQUENCE [LARGE SCALE GENOMIC DNA]</scope>
    <source>
        <strain evidence="3 4">CBS 117616</strain>
    </source>
</reference>
<dbReference type="PANTHER" id="PTHR34598">
    <property type="entry name" value="BLL6449 PROTEIN"/>
    <property type="match status" value="1"/>
</dbReference>
<dbReference type="PANTHER" id="PTHR34598:SF3">
    <property type="entry name" value="OXIDOREDUCTASE AN1597"/>
    <property type="match status" value="1"/>
</dbReference>
<name>A0ABQ6W0H1_9EURO</name>
<evidence type="ECO:0000313" key="3">
    <source>
        <dbReference type="EMBL" id="KAE8410637.1"/>
    </source>
</evidence>
<sequence length="189" mass="20670">MVENRLLDAGVTWDQLKDYYYSKDGGCGIPRFALFSVWRPLKTVRRDPLAVASCVNFPLADLVPVDPVQPSGQDIPPELSKMSDVPTSSPSKSAAAEASSHFSGSYLAYCATGETRRGHAWHFISNQEPENVLLIQLFVSEMEARVAQGNKAHEKPNGNAVLAGTVHSAFELANQDNTAEYTAKDFIQI</sequence>
<dbReference type="Proteomes" id="UP000325395">
    <property type="component" value="Unassembled WGS sequence"/>
</dbReference>
<evidence type="ECO:0000313" key="4">
    <source>
        <dbReference type="Proteomes" id="UP000325395"/>
    </source>
</evidence>
<comment type="similarity">
    <text evidence="1">Belongs to the asaB hydroxylase/desaturase family.</text>
</comment>
<gene>
    <name evidence="3" type="ORF">BDV36DRAFT_302573</name>
</gene>